<sequence length="240" mass="25093">MPMLGTFVLEIANNPGTSAFALSGAPPGRRGWSGAFPDGEVYYFADDGTQAEWGIGRLTHGTPATLTRETVLGTTQDRATRLNFTGTVQVYSALPAEVFPRPVTQGLIVVPDQSWKAQSCILGSVDLTLTAPVLRAEFNVTLRLNDIAATDTGTQVARAIVAIHTIDAQGVASIQPIAAAGSNVRIDRASWLGVGATTLTHSVAGTTLRLVASVQVPPASNQSALLGMTLQDGALLWLNS</sequence>
<name>A0A511BPT4_9PROT</name>
<dbReference type="RefSeq" id="WP_147092851.1">
    <property type="nucleotide sequence ID" value="NZ_BJVC01000002.1"/>
</dbReference>
<dbReference type="EMBL" id="BJVC01000002">
    <property type="protein sequence ID" value="GEL01863.1"/>
    <property type="molecule type" value="Genomic_DNA"/>
</dbReference>
<proteinExistence type="predicted"/>
<accession>A0A511BPT4</accession>
<dbReference type="AlphaFoldDB" id="A0A511BPT4"/>
<keyword evidence="2" id="KW-1185">Reference proteome</keyword>
<dbReference type="Proteomes" id="UP000321405">
    <property type="component" value="Unassembled WGS sequence"/>
</dbReference>
<evidence type="ECO:0000313" key="2">
    <source>
        <dbReference type="Proteomes" id="UP000321405"/>
    </source>
</evidence>
<evidence type="ECO:0000313" key="1">
    <source>
        <dbReference type="EMBL" id="GEL01863.1"/>
    </source>
</evidence>
<dbReference type="OrthoDB" id="7225292at2"/>
<gene>
    <name evidence="1" type="ORF">SSA02_10260</name>
</gene>
<reference evidence="1 2" key="1">
    <citation type="submission" date="2019-07" db="EMBL/GenBank/DDBJ databases">
        <title>Whole genome shotgun sequence of Swaminathania salitolerans NBRC 104436.</title>
        <authorList>
            <person name="Hosoyama A."/>
            <person name="Uohara A."/>
            <person name="Ohji S."/>
            <person name="Ichikawa N."/>
        </authorList>
    </citation>
    <scope>NUCLEOTIDE SEQUENCE [LARGE SCALE GENOMIC DNA]</scope>
    <source>
        <strain evidence="1 2">NBRC 104436</strain>
    </source>
</reference>
<organism evidence="1 2">
    <name type="scientific">Swaminathania salitolerans</name>
    <dbReference type="NCBI Taxonomy" id="182838"/>
    <lineage>
        <taxon>Bacteria</taxon>
        <taxon>Pseudomonadati</taxon>
        <taxon>Pseudomonadota</taxon>
        <taxon>Alphaproteobacteria</taxon>
        <taxon>Acetobacterales</taxon>
        <taxon>Acetobacteraceae</taxon>
        <taxon>Swaminathania</taxon>
    </lineage>
</organism>
<comment type="caution">
    <text evidence="1">The sequence shown here is derived from an EMBL/GenBank/DDBJ whole genome shotgun (WGS) entry which is preliminary data.</text>
</comment>
<protein>
    <submittedName>
        <fullName evidence="1">Uncharacterized protein</fullName>
    </submittedName>
</protein>